<keyword evidence="2 9" id="KW-0963">Cytoplasm</keyword>
<dbReference type="PRINTS" id="PR00985">
    <property type="entry name" value="TRNASYNTHLEU"/>
</dbReference>
<dbReference type="FunFam" id="3.40.50.620:FF:000003">
    <property type="entry name" value="Leucine--tRNA ligase"/>
    <property type="match status" value="1"/>
</dbReference>
<dbReference type="SUPFAM" id="SSF50677">
    <property type="entry name" value="ValRS/IleRS/LeuRS editing domain"/>
    <property type="match status" value="1"/>
</dbReference>
<dbReference type="GO" id="GO:0005524">
    <property type="term" value="F:ATP binding"/>
    <property type="evidence" value="ECO:0007669"/>
    <property type="project" value="UniProtKB-UniRule"/>
</dbReference>
<dbReference type="InterPro" id="IPR013155">
    <property type="entry name" value="M/V/L/I-tRNA-synth_anticd-bd"/>
</dbReference>
<protein>
    <recommendedName>
        <fullName evidence="9">Leucine--tRNA ligase</fullName>
        <ecNumber evidence="9">6.1.1.4</ecNumber>
    </recommendedName>
    <alternativeName>
        <fullName evidence="9">Leucyl-tRNA synthetase</fullName>
        <shortName evidence="9">LeuRS</shortName>
    </alternativeName>
</protein>
<dbReference type="InterPro" id="IPR001412">
    <property type="entry name" value="aa-tRNA-synth_I_CS"/>
</dbReference>
<feature type="domain" description="Aminoacyl-tRNA synthetase class Ia" evidence="11">
    <location>
        <begin position="419"/>
        <end position="576"/>
    </location>
</feature>
<dbReference type="InterPro" id="IPR002300">
    <property type="entry name" value="aa-tRNA-synth_Ia"/>
</dbReference>
<comment type="catalytic activity">
    <reaction evidence="8 9">
        <text>tRNA(Leu) + L-leucine + ATP = L-leucyl-tRNA(Leu) + AMP + diphosphate</text>
        <dbReference type="Rhea" id="RHEA:11688"/>
        <dbReference type="Rhea" id="RHEA-COMP:9613"/>
        <dbReference type="Rhea" id="RHEA-COMP:9622"/>
        <dbReference type="ChEBI" id="CHEBI:30616"/>
        <dbReference type="ChEBI" id="CHEBI:33019"/>
        <dbReference type="ChEBI" id="CHEBI:57427"/>
        <dbReference type="ChEBI" id="CHEBI:78442"/>
        <dbReference type="ChEBI" id="CHEBI:78494"/>
        <dbReference type="ChEBI" id="CHEBI:456215"/>
        <dbReference type="EC" id="6.1.1.4"/>
    </reaction>
</comment>
<evidence type="ECO:0000259" key="12">
    <source>
        <dbReference type="Pfam" id="PF08264"/>
    </source>
</evidence>
<keyword evidence="7 9" id="KW-0030">Aminoacyl-tRNA synthetase</keyword>
<comment type="similarity">
    <text evidence="1 9 10">Belongs to the class-I aminoacyl-tRNA synthetase family.</text>
</comment>
<dbReference type="GO" id="GO:0006429">
    <property type="term" value="P:leucyl-tRNA aminoacylation"/>
    <property type="evidence" value="ECO:0007669"/>
    <property type="project" value="UniProtKB-UniRule"/>
</dbReference>
<feature type="domain" description="Leucyl-tRNA synthetase editing" evidence="13">
    <location>
        <begin position="219"/>
        <end position="405"/>
    </location>
</feature>
<dbReference type="FunFam" id="1.10.730.10:FF:000011">
    <property type="entry name" value="Leucine--tRNA ligase chloroplastic/mitochondrial"/>
    <property type="match status" value="1"/>
</dbReference>
<reference evidence="14 15" key="1">
    <citation type="submission" date="2018-01" db="EMBL/GenBank/DDBJ databases">
        <title>Metagenomic assembled genomes from two thermal pools in the Uzon Caldera, Kamchatka, Russia.</title>
        <authorList>
            <person name="Wilkins L."/>
            <person name="Ettinger C."/>
        </authorList>
    </citation>
    <scope>NUCLEOTIDE SEQUENCE [LARGE SCALE GENOMIC DNA]</scope>
    <source>
        <strain evidence="14">ZAV-05</strain>
    </source>
</reference>
<dbReference type="Pfam" id="PF00133">
    <property type="entry name" value="tRNA-synt_1"/>
    <property type="match status" value="2"/>
</dbReference>
<sequence length="852" mass="99219">MKYNPQVIENKWQKIWEENKVFKVEKDNNKPKYYCLEMFPYPSGKIHMGHVRNYAIGDVISRYKFMKGFNVIHPMGWDAFGLPAENAAIKNKIHPAKWTYSNIENMKMQLKKMGLSYDWDREIATCDPEYYKWEQMIFLQMYEKGLVYRKKSLQNWCNDCHTVLANEQVEDGRCWRCGEIVEKKEINSWYFKITDYAEELLEWTYKLPGWPEKVLVMQRNWIGKSYGAEIDFNVEGESTRITVFTTRPDTLFGATFMLLAPEHPLSKELLKGTDREKDGFEFIDGILKEDKISRMADDKEKKGFFTGKYAINPLTGYKMPIYIANYVLMDYGTGAVMAVPAHDQRDFEFSKKYNLEIIIVIKPLDRDLDPSKMTEAYTEPGIMINSGKFNGMNSEEAKTAITDYLLSQGIGKRSVNYRLKDWGISRQRYWGAPIPIIYCDDCGIVPVPYEDLPVRLPLDVEFTGIGNPLDSSESFKRVKCPKCGKPATRETDTMDTFVESSWYFLRYCSPKNDKAPFDKDEVRYWMPVDQYIGGVEHAILHLLYSRFYTKVLRDLGYVDFDEPFERLLTQGMVCKETYRCGEHDWLFPEEVVDGKCKHCGKAVEIGRVEKMSKSKKNVVDPDNLINEYGADTARLFSLFASPPEKDLEWNEQGVEGSFRFLGRVWRLIHKNIALFSEELSENGEESKVSKDILYYMHSTIKKVTLDIEKYQLNTAVAAIMEYSNRLSDIELQIKTDRERYLFREALRSLIILLAPFTPHISEELWSITRHKGLVSRYGWPTYDDKYTVRDDVTIAIQINGKVRGEIVIQRGSDEGFVLSLAKSDEKIKKYLEGKQLVKEIYVKEKLVSFVVK</sequence>
<evidence type="ECO:0000256" key="10">
    <source>
        <dbReference type="RuleBase" id="RU363035"/>
    </source>
</evidence>
<dbReference type="InterPro" id="IPR014729">
    <property type="entry name" value="Rossmann-like_a/b/a_fold"/>
</dbReference>
<dbReference type="Gene3D" id="1.10.730.10">
    <property type="entry name" value="Isoleucyl-tRNA Synthetase, Domain 1"/>
    <property type="match status" value="1"/>
</dbReference>
<evidence type="ECO:0000256" key="7">
    <source>
        <dbReference type="ARBA" id="ARBA00023146"/>
    </source>
</evidence>
<dbReference type="SUPFAM" id="SSF47323">
    <property type="entry name" value="Anticodon-binding domain of a subclass of class I aminoacyl-tRNA synthetases"/>
    <property type="match status" value="1"/>
</dbReference>
<dbReference type="GO" id="GO:0004823">
    <property type="term" value="F:leucine-tRNA ligase activity"/>
    <property type="evidence" value="ECO:0007669"/>
    <property type="project" value="UniProtKB-UniRule"/>
</dbReference>
<dbReference type="Pfam" id="PF13603">
    <property type="entry name" value="tRNA-synt_1_2"/>
    <property type="match status" value="1"/>
</dbReference>
<dbReference type="PANTHER" id="PTHR43740:SF2">
    <property type="entry name" value="LEUCINE--TRNA LIGASE, MITOCHONDRIAL"/>
    <property type="match status" value="1"/>
</dbReference>
<comment type="subcellular location">
    <subcellularLocation>
        <location evidence="9">Cytoplasm</location>
    </subcellularLocation>
</comment>
<keyword evidence="3 9" id="KW-0436">Ligase</keyword>
<evidence type="ECO:0000313" key="14">
    <source>
        <dbReference type="EMBL" id="PMP71098.1"/>
    </source>
</evidence>
<feature type="domain" description="Aminoacyl-tRNA synthetase class Ia" evidence="11">
    <location>
        <begin position="609"/>
        <end position="649"/>
    </location>
</feature>
<name>A0A2J6WL53_9BACT</name>
<dbReference type="InterPro" id="IPR002302">
    <property type="entry name" value="Leu-tRNA-ligase"/>
</dbReference>
<dbReference type="Gene3D" id="3.40.50.620">
    <property type="entry name" value="HUPs"/>
    <property type="match status" value="2"/>
</dbReference>
<dbReference type="CDD" id="cd07958">
    <property type="entry name" value="Anticodon_Ia_Leu_BEm"/>
    <property type="match status" value="1"/>
</dbReference>
<dbReference type="HAMAP" id="MF_00049_B">
    <property type="entry name" value="Leu_tRNA_synth_B"/>
    <property type="match status" value="1"/>
</dbReference>
<dbReference type="PANTHER" id="PTHR43740">
    <property type="entry name" value="LEUCYL-TRNA SYNTHETASE"/>
    <property type="match status" value="1"/>
</dbReference>
<gene>
    <name evidence="9" type="primary">leuS</name>
    <name evidence="14" type="ORF">C0187_04595</name>
</gene>
<evidence type="ECO:0000256" key="2">
    <source>
        <dbReference type="ARBA" id="ARBA00022490"/>
    </source>
</evidence>
<keyword evidence="4 9" id="KW-0547">Nucleotide-binding</keyword>
<dbReference type="GO" id="GO:0005829">
    <property type="term" value="C:cytosol"/>
    <property type="evidence" value="ECO:0007669"/>
    <property type="project" value="TreeGrafter"/>
</dbReference>
<evidence type="ECO:0000256" key="9">
    <source>
        <dbReference type="HAMAP-Rule" id="MF_00049"/>
    </source>
</evidence>
<feature type="short sequence motif" description="'KMSKS' region" evidence="9">
    <location>
        <begin position="610"/>
        <end position="614"/>
    </location>
</feature>
<dbReference type="Pfam" id="PF08264">
    <property type="entry name" value="Anticodon_1"/>
    <property type="match status" value="1"/>
</dbReference>
<keyword evidence="6 9" id="KW-0648">Protein biosynthesis</keyword>
<dbReference type="Gene3D" id="2.20.28.290">
    <property type="match status" value="1"/>
</dbReference>
<comment type="caution">
    <text evidence="14">The sequence shown here is derived from an EMBL/GenBank/DDBJ whole genome shotgun (WGS) entry which is preliminary data.</text>
</comment>
<keyword evidence="5 9" id="KW-0067">ATP-binding</keyword>
<evidence type="ECO:0000256" key="4">
    <source>
        <dbReference type="ARBA" id="ARBA00022741"/>
    </source>
</evidence>
<dbReference type="SUPFAM" id="SSF52374">
    <property type="entry name" value="Nucleotidylyl transferase"/>
    <property type="match status" value="1"/>
</dbReference>
<dbReference type="Proteomes" id="UP000242881">
    <property type="component" value="Unassembled WGS sequence"/>
</dbReference>
<evidence type="ECO:0000256" key="1">
    <source>
        <dbReference type="ARBA" id="ARBA00005594"/>
    </source>
</evidence>
<evidence type="ECO:0000256" key="5">
    <source>
        <dbReference type="ARBA" id="ARBA00022840"/>
    </source>
</evidence>
<evidence type="ECO:0000259" key="11">
    <source>
        <dbReference type="Pfam" id="PF00133"/>
    </source>
</evidence>
<feature type="short sequence motif" description="'HIGH' region" evidence="9">
    <location>
        <begin position="40"/>
        <end position="50"/>
    </location>
</feature>
<dbReference type="EMBL" id="PNIN01000046">
    <property type="protein sequence ID" value="PMP71098.1"/>
    <property type="molecule type" value="Genomic_DNA"/>
</dbReference>
<dbReference type="NCBIfam" id="TIGR00396">
    <property type="entry name" value="leuS_bact"/>
    <property type="match status" value="1"/>
</dbReference>
<evidence type="ECO:0000256" key="6">
    <source>
        <dbReference type="ARBA" id="ARBA00022917"/>
    </source>
</evidence>
<accession>A0A2J6WL53</accession>
<feature type="domain" description="Methionyl/Valyl/Leucyl/Isoleucyl-tRNA synthetase anticodon-binding" evidence="12">
    <location>
        <begin position="690"/>
        <end position="813"/>
    </location>
</feature>
<dbReference type="AlphaFoldDB" id="A0A2J6WL53"/>
<dbReference type="GO" id="GO:0002161">
    <property type="term" value="F:aminoacyl-tRNA deacylase activity"/>
    <property type="evidence" value="ECO:0007669"/>
    <property type="project" value="InterPro"/>
</dbReference>
<dbReference type="FunFam" id="3.40.50.620:FF:000212">
    <property type="entry name" value="Leucine--tRNA ligase"/>
    <property type="match status" value="1"/>
</dbReference>
<dbReference type="CDD" id="cd00812">
    <property type="entry name" value="LeuRS_core"/>
    <property type="match status" value="1"/>
</dbReference>
<evidence type="ECO:0000256" key="8">
    <source>
        <dbReference type="ARBA" id="ARBA00047469"/>
    </source>
</evidence>
<organism evidence="14 15">
    <name type="scientific">Calditerrivibrio nitroreducens</name>
    <dbReference type="NCBI Taxonomy" id="477976"/>
    <lineage>
        <taxon>Bacteria</taxon>
        <taxon>Pseudomonadati</taxon>
        <taxon>Deferribacterota</taxon>
        <taxon>Deferribacteres</taxon>
        <taxon>Deferribacterales</taxon>
        <taxon>Calditerrivibrionaceae</taxon>
    </lineage>
</organism>
<dbReference type="InterPro" id="IPR009080">
    <property type="entry name" value="tRNAsynth_Ia_anticodon-bd"/>
</dbReference>
<evidence type="ECO:0000256" key="3">
    <source>
        <dbReference type="ARBA" id="ARBA00022598"/>
    </source>
</evidence>
<dbReference type="InterPro" id="IPR009008">
    <property type="entry name" value="Val/Leu/Ile-tRNA-synth_edit"/>
</dbReference>
<proteinExistence type="inferred from homology"/>
<dbReference type="InterPro" id="IPR025709">
    <property type="entry name" value="Leu_tRNA-synth_edit"/>
</dbReference>
<dbReference type="Gene3D" id="3.10.20.590">
    <property type="match status" value="1"/>
</dbReference>
<evidence type="ECO:0000313" key="15">
    <source>
        <dbReference type="Proteomes" id="UP000242881"/>
    </source>
</evidence>
<evidence type="ECO:0000259" key="13">
    <source>
        <dbReference type="Pfam" id="PF13603"/>
    </source>
</evidence>
<feature type="binding site" evidence="9">
    <location>
        <position position="613"/>
    </location>
    <ligand>
        <name>ATP</name>
        <dbReference type="ChEBI" id="CHEBI:30616"/>
    </ligand>
</feature>
<dbReference type="PROSITE" id="PS00178">
    <property type="entry name" value="AA_TRNA_LIGASE_I"/>
    <property type="match status" value="1"/>
</dbReference>
<dbReference type="EC" id="6.1.1.4" evidence="9"/>
<dbReference type="RefSeq" id="WP_424604810.1">
    <property type="nucleotide sequence ID" value="NZ_JBNAVA010000001.1"/>
</dbReference>